<dbReference type="PANTHER" id="PTHR32305">
    <property type="match status" value="1"/>
</dbReference>
<accession>A0A7H0VBW3</accession>
<feature type="signal peptide" evidence="1">
    <location>
        <begin position="1"/>
        <end position="22"/>
    </location>
</feature>
<dbReference type="KEGG" id="chyd:H4K34_12605"/>
<keyword evidence="1" id="KW-0732">Signal</keyword>
<dbReference type="PANTHER" id="PTHR32305:SF15">
    <property type="entry name" value="PROTEIN RHSA-RELATED"/>
    <property type="match status" value="1"/>
</dbReference>
<evidence type="ECO:0000313" key="3">
    <source>
        <dbReference type="Proteomes" id="UP000516305"/>
    </source>
</evidence>
<proteinExistence type="predicted"/>
<dbReference type="RefSeq" id="WP_210757741.1">
    <property type="nucleotide sequence ID" value="NZ_CP060139.1"/>
</dbReference>
<dbReference type="InterPro" id="IPR050708">
    <property type="entry name" value="T6SS_VgrG/RHS"/>
</dbReference>
<evidence type="ECO:0000256" key="1">
    <source>
        <dbReference type="SAM" id="SignalP"/>
    </source>
</evidence>
<sequence length="3185" mass="353531">MKLRVIAYLLLAFLFCYESALAKELKSNQSFDHTAIDIGDPMVLAAEDYGLSSNGTDCKNAEGRVALVVDRAYSNPINLSHSLDIAVRIRAYGQNNTSPYFDENRTLSVDPRNVVQASVSVIDLIDLPGAHKIQVDVLTVKSNGSNVSCPANVSLELSLFSHRINTNPSLSTLNLRHELHNSNASPSLITGTDKDSEYALADYMLVKWDAIDFVEGYELEWTYVDNYTATANVFSAASSLNFGVEDMRFNASRIFVDGNEFRIPLLYDKGFLVYRLRALYKVDCTADYLRSTNWTSSSCVSTLDCFSPNYQQLAGHERNLNWQASRLFAEGTKSKEMVAYFDGTQRGRQTISYANDAFKSIVSEQYYDYAGRPAIRTLPVPGEAKINFHENFNQVSSSNFGPLNFDIDGVSCGVAVDAMDISSGSSRFYSSNSPNQNGASEFIPDANGYPFAQVEFEPDNTGRIRRQGGVGADYQLGSGHETKYYYGTPDQEELDRLFGTEVGYARYYKKVVMVDPNGQATVSYFDQTGKLIATALTGNVPANLQALGGGVTPLTSLDMLAKDAAGDADDEQDRNFSMIDSLGLEANYHLIYPSRDDFSSAYSVSIPIFTDACFDEGVAYAPVVQVNTNIYDDRCQLELDSKEGQAGDVNTSATTPSTLSLNSAALSDLDAGSYKVAKTLRIDEDAMEQYAESYLEDANCLTPFSTFLTREMNEMDFNPCDELLDNSELSSYEAYDECASMLGSPANYSSQAEYDALLEECMDPYTVPQIFDQIYFTMLQDVSPGGQYGSFDVDANGDYYSEDPLSVFNDNSNADYPNLLPVYVVGSSITYPGSGLTISEIIEDWDPQYAIDLLPYHPEYKYWNQYYLDYRDQSVTYKGLNTQEYEYLLGQVRSYTDLGALNDYYKVILASSGTFQPVTGYSSTNFPILNEDPYFQQSSPSAAVQAQKTALLSRLQDVDGNGTSLYDFAAFAAHCSNWHGTNACTGVPSYGTTMDAKLQEKEWRFLWSTYYSLKQEVIYAWANGEALNIGGPGNGYCNTAIGEQGFSGPSYLINRYVSIGSVPSAMNSYSGVLTEAYRQTICGIHADIYEQKQKRFSFYDPYLLGSSSSGPAQADVEQELYERTNICPHAHYLKGFIRDVFVNHDPYPASAYALLYVDGFSKTLYDLIAPSGSYQAYTWDASIDATSKKLTVDLNYSSPINDFLKIDFDPNSSFDWTTTMQFREVRSLVPDPSLNTGSRYGFAMEVEIDYNGVTVIEVLTGTVANLDIQTCANVITNQSHGNVQGSAYTNLFNLLLLNGDFDGTSINLLNSTYADAFNSSLRPILENSVGQSFTGFTWSQSSTTEYYINTNNSNVAFRILFCNSPSFNFSATDYHFADLKQIDPASSPSCSNLSQSPNFEVTVNTVSYSGSTPIETPTTLYGYLDAYDPAPVSGAAPYYLASIDLGYTGRPLESDPGFKENCEAFSTARSALQSYLNVALGLAYSGIAYYPDIYTGTHQTDVLAPILSQQIGEPVFRTGWQPYGIGVAYYTAFQNPDNHSEYLGFFYNGHGLVEEPIMNYDSETGEYSPDLTKLSWNAVGLYDCQVRMNFVDQISAYEFDDVIEFTNLQGVPGTFVDGLTNQFTVWALLSSGEYVEVQGESCFMISECESCTKQAPRVPTNCWADFSDYQNEVETPLGLDAINEAEFCSWGITCLDEYITYLSRMNISSVNSPYYVSLIDFCNQNMGYYLGTYFAYMPIILGNGTAQNFSTYLPGTYTGQFALIGHFADNGISLSCVQNYDIYLSSATYPQDIISYCSNYTADVPCPNLDFRPFPGLEINENECDSNLIRIATHNALIAYQSYLDSVKAVFKIRYRTHILENAVETFDRTCNGTSDEHFMLYYYDQAGNLTKTIPPNAVATLSSGSLVSVKASRNSNGATVEPSHNQNLATVYTYNSLNQLVLQSTPDGGLSQFWYDDLGRIIFSQNAQQAVDDLYSYSIYDNLGRVTEVGQFEYSGATANLLMFARQGNWPRNISSTLDLEEVTHTFYDVNPFSSGINAVETYYQNFESDFALRNLQNRVAVSATYAFLLNGAVADESFDHATFYSYDVHGNVKTIIHDYQKEFGLSSVENLRFKRLDYSYDLITSNVNDVIYQPYQQELLYHRFLYDADNRIQEVYTSHDGKTWDLDADYLYMDHGLLSRLELGQAKVQGEDFAYTLQGWLKAVNSSLLNKGNDLGADGVANHVARDAFCFSLHYNSNDYSAISGTGAPFLANINSIGASNLYNGDIMAMVTSFWDNVEEPVKAHANRYTYDQLNRLVSSYTFKDRNTGTDQVVANNSFATATENGDYRTTYSYDANGNVLSLNRKGVYSGSGTQGMDNLSYNYYENSNKLAWVDDLAPSGNYNTDLEDQSEGNYGYDAVGNLIRDVSEEIDEVQWTLSGKVSKIKRIGTSVKPDLEYRYNAMGQRVVKIEKPKTGANSYTFYVRGVRGNVMATYTKTGTNPTFLHDYVLYGAGRLGVVEDQMEIGQELITSNCQPSQSAGALNPYDRARYWHPCFVSGSNSYNEALLDVASGGADEVVMLKALEGDLIIEAQVGTFTDMRDGSSKVIYTLKPMESIIIEYSDLVVLTTTASYEMVALSSYVDHEFVGVKQVLGSLTDGWDTDQKQYELKNHLGNVLATVADYKYWKSYSTSTSVIDEDFTQAGDFSNYSPIGDPELVSDDENGLYTVNGQGAEDGISREFAVANDNCGYVLCVTVTYEELRGELTLRVLEGGSEATGMTIEEPGEYCFDLSESGAGSYTFELFSSEADIFSLSQVTLEKTCQTKELVADVLTAQDYYSFGLTMPDRKYSGSESYPYGFNGLEKHEEIGQVDMTYNTEYRLYNSSLARWLSVDQLETYYSYQSPYVGLDNRPISITDPSGLGGEVDDQCRAQATVYFYDNGVGQGNFQAAMLGAVLDIIAGLESNGISSSEVQFRILPAGTTESEIQDLLGQSEFNNVVRITPNTNNPNFDVSFVNDARNDMTLYYSDANTAGVPFHEFGHYFGLEDRYAEVGEFVMGRMTAAGRITIPLSGGDLGDADPDYVFNNNAYSLGTYTLTPYQIDIMEDISKVENKWNHGRLYLLSRVSINRASSISIFEDEGRITSVMMNDNRGGQSMLTQHVIRTGPNGTNEWEGSDGNRLKGGAPAVPPSVINRNNRNVRWFR</sequence>
<reference evidence="2 3" key="1">
    <citation type="submission" date="2020-08" db="EMBL/GenBank/DDBJ databases">
        <title>Croceimicrobium hydrocarbonivorans gen. nov., sp. nov., a novel marine bacterium isolated from a bacterial consortium that degrades polyethylene terephthalate.</title>
        <authorList>
            <person name="Liu R."/>
        </authorList>
    </citation>
    <scope>NUCLEOTIDE SEQUENCE [LARGE SCALE GENOMIC DNA]</scope>
    <source>
        <strain evidence="2 3">A20-9</strain>
    </source>
</reference>
<dbReference type="Proteomes" id="UP000516305">
    <property type="component" value="Chromosome"/>
</dbReference>
<dbReference type="EMBL" id="CP060139">
    <property type="protein sequence ID" value="QNR23211.1"/>
    <property type="molecule type" value="Genomic_DNA"/>
</dbReference>
<evidence type="ECO:0008006" key="4">
    <source>
        <dbReference type="Google" id="ProtNLM"/>
    </source>
</evidence>
<organism evidence="2 3">
    <name type="scientific">Croceimicrobium hydrocarbonivorans</name>
    <dbReference type="NCBI Taxonomy" id="2761580"/>
    <lineage>
        <taxon>Bacteria</taxon>
        <taxon>Pseudomonadati</taxon>
        <taxon>Bacteroidota</taxon>
        <taxon>Flavobacteriia</taxon>
        <taxon>Flavobacteriales</taxon>
        <taxon>Owenweeksiaceae</taxon>
        <taxon>Croceimicrobium</taxon>
    </lineage>
</organism>
<dbReference type="InterPro" id="IPR022385">
    <property type="entry name" value="Rhs_assc_core"/>
</dbReference>
<protein>
    <recommendedName>
        <fullName evidence="4">RHS repeat-associated core domain-containing protein</fullName>
    </recommendedName>
</protein>
<feature type="chain" id="PRO_5028850417" description="RHS repeat-associated core domain-containing protein" evidence="1">
    <location>
        <begin position="23"/>
        <end position="3185"/>
    </location>
</feature>
<dbReference type="NCBIfam" id="TIGR03696">
    <property type="entry name" value="Rhs_assc_core"/>
    <property type="match status" value="1"/>
</dbReference>
<gene>
    <name evidence="2" type="ORF">H4K34_12605</name>
</gene>
<keyword evidence="3" id="KW-1185">Reference proteome</keyword>
<evidence type="ECO:0000313" key="2">
    <source>
        <dbReference type="EMBL" id="QNR23211.1"/>
    </source>
</evidence>
<name>A0A7H0VBW3_9FLAO</name>
<dbReference type="Gene3D" id="2.180.10.10">
    <property type="entry name" value="RHS repeat-associated core"/>
    <property type="match status" value="2"/>
</dbReference>